<protein>
    <submittedName>
        <fullName evidence="6">Winged helix-turn-helix transcriptional regulator</fullName>
    </submittedName>
</protein>
<keyword evidence="3" id="KW-0804">Transcription</keyword>
<dbReference type="InterPro" id="IPR001845">
    <property type="entry name" value="HTH_ArsR_DNA-bd_dom"/>
</dbReference>
<evidence type="ECO:0000256" key="1">
    <source>
        <dbReference type="ARBA" id="ARBA00023015"/>
    </source>
</evidence>
<dbReference type="Gene3D" id="1.10.10.10">
    <property type="entry name" value="Winged helix-like DNA-binding domain superfamily/Winged helix DNA-binding domain"/>
    <property type="match status" value="1"/>
</dbReference>
<dbReference type="InterPro" id="IPR011991">
    <property type="entry name" value="ArsR-like_HTH"/>
</dbReference>
<evidence type="ECO:0000259" key="5">
    <source>
        <dbReference type="PROSITE" id="PS50987"/>
    </source>
</evidence>
<proteinExistence type="predicted"/>
<keyword evidence="2" id="KW-0238">DNA-binding</keyword>
<reference evidence="6" key="1">
    <citation type="submission" date="2020-10" db="EMBL/GenBank/DDBJ databases">
        <authorList>
            <person name="Gilroy R."/>
        </authorList>
    </citation>
    <scope>NUCLEOTIDE SEQUENCE</scope>
    <source>
        <strain evidence="6">10406</strain>
    </source>
</reference>
<dbReference type="SUPFAM" id="SSF46785">
    <property type="entry name" value="Winged helix' DNA-binding domain"/>
    <property type="match status" value="1"/>
</dbReference>
<dbReference type="InterPro" id="IPR036390">
    <property type="entry name" value="WH_DNA-bd_sf"/>
</dbReference>
<dbReference type="PROSITE" id="PS50987">
    <property type="entry name" value="HTH_ARSR_2"/>
    <property type="match status" value="1"/>
</dbReference>
<feature type="compositionally biased region" description="Basic and acidic residues" evidence="4">
    <location>
        <begin position="7"/>
        <end position="19"/>
    </location>
</feature>
<evidence type="ECO:0000256" key="4">
    <source>
        <dbReference type="SAM" id="MobiDB-lite"/>
    </source>
</evidence>
<dbReference type="AlphaFoldDB" id="A0A9D1N9V6"/>
<dbReference type="PANTHER" id="PTHR43132">
    <property type="entry name" value="ARSENICAL RESISTANCE OPERON REPRESSOR ARSR-RELATED"/>
    <property type="match status" value="1"/>
</dbReference>
<dbReference type="Proteomes" id="UP000886857">
    <property type="component" value="Unassembled WGS sequence"/>
</dbReference>
<dbReference type="PRINTS" id="PR00778">
    <property type="entry name" value="HTHARSR"/>
</dbReference>
<name>A0A9D1N9V6_9FIRM</name>
<dbReference type="EMBL" id="DVOE01000032">
    <property type="protein sequence ID" value="HIU98637.1"/>
    <property type="molecule type" value="Genomic_DNA"/>
</dbReference>
<dbReference type="GO" id="GO:0003700">
    <property type="term" value="F:DNA-binding transcription factor activity"/>
    <property type="evidence" value="ECO:0007669"/>
    <property type="project" value="InterPro"/>
</dbReference>
<comment type="caution">
    <text evidence="6">The sequence shown here is derived from an EMBL/GenBank/DDBJ whole genome shotgun (WGS) entry which is preliminary data.</text>
</comment>
<dbReference type="SMART" id="SM00418">
    <property type="entry name" value="HTH_ARSR"/>
    <property type="match status" value="1"/>
</dbReference>
<dbReference type="GO" id="GO:0003677">
    <property type="term" value="F:DNA binding"/>
    <property type="evidence" value="ECO:0007669"/>
    <property type="project" value="UniProtKB-KW"/>
</dbReference>
<dbReference type="InterPro" id="IPR051011">
    <property type="entry name" value="Metal_resp_trans_reg"/>
</dbReference>
<dbReference type="InterPro" id="IPR036388">
    <property type="entry name" value="WH-like_DNA-bd_sf"/>
</dbReference>
<feature type="region of interest" description="Disordered" evidence="4">
    <location>
        <begin position="1"/>
        <end position="22"/>
    </location>
</feature>
<dbReference type="PANTHER" id="PTHR43132:SF6">
    <property type="entry name" value="HTH-TYPE TRANSCRIPTIONAL REPRESSOR CZRA"/>
    <property type="match status" value="1"/>
</dbReference>
<evidence type="ECO:0000313" key="7">
    <source>
        <dbReference type="Proteomes" id="UP000886857"/>
    </source>
</evidence>
<dbReference type="NCBIfam" id="NF033788">
    <property type="entry name" value="HTH_metalloreg"/>
    <property type="match status" value="1"/>
</dbReference>
<organism evidence="6 7">
    <name type="scientific">Candidatus Limadaptatus stercoripullorum</name>
    <dbReference type="NCBI Taxonomy" id="2840846"/>
    <lineage>
        <taxon>Bacteria</taxon>
        <taxon>Bacillati</taxon>
        <taxon>Bacillota</taxon>
        <taxon>Clostridia</taxon>
        <taxon>Eubacteriales</taxon>
        <taxon>Candidatus Limadaptatus</taxon>
    </lineage>
</organism>
<dbReference type="Pfam" id="PF01022">
    <property type="entry name" value="HTH_5"/>
    <property type="match status" value="1"/>
</dbReference>
<evidence type="ECO:0000256" key="3">
    <source>
        <dbReference type="ARBA" id="ARBA00023163"/>
    </source>
</evidence>
<feature type="domain" description="HTH arsR-type" evidence="5">
    <location>
        <begin position="25"/>
        <end position="119"/>
    </location>
</feature>
<accession>A0A9D1N9V6</accession>
<keyword evidence="1" id="KW-0805">Transcription regulation</keyword>
<evidence type="ECO:0000256" key="2">
    <source>
        <dbReference type="ARBA" id="ARBA00023125"/>
    </source>
</evidence>
<reference evidence="6" key="2">
    <citation type="journal article" date="2021" name="PeerJ">
        <title>Extensive microbial diversity within the chicken gut microbiome revealed by metagenomics and culture.</title>
        <authorList>
            <person name="Gilroy R."/>
            <person name="Ravi A."/>
            <person name="Getino M."/>
            <person name="Pursley I."/>
            <person name="Horton D.L."/>
            <person name="Alikhan N.F."/>
            <person name="Baker D."/>
            <person name="Gharbi K."/>
            <person name="Hall N."/>
            <person name="Watson M."/>
            <person name="Adriaenssens E.M."/>
            <person name="Foster-Nyarko E."/>
            <person name="Jarju S."/>
            <person name="Secka A."/>
            <person name="Antonio M."/>
            <person name="Oren A."/>
            <person name="Chaudhuri R.R."/>
            <person name="La Ragione R."/>
            <person name="Hildebrand F."/>
            <person name="Pallen M.J."/>
        </authorList>
    </citation>
    <scope>NUCLEOTIDE SEQUENCE</scope>
    <source>
        <strain evidence="6">10406</strain>
    </source>
</reference>
<dbReference type="CDD" id="cd00090">
    <property type="entry name" value="HTH_ARSR"/>
    <property type="match status" value="1"/>
</dbReference>
<evidence type="ECO:0000313" key="6">
    <source>
        <dbReference type="EMBL" id="HIU98637.1"/>
    </source>
</evidence>
<sequence>MSEYTEYDEKLKDDGERSGSRMTAGAEQALVALADLFKVFGDPTRTRILGCLQNGSLCVGEIAEALGMSLSAVSHQLRVLRAAKLVRGVKEGKEVKYSLDDDHVTRIMECGLSHVKEDR</sequence>
<gene>
    <name evidence="6" type="ORF">IAC73_02195</name>
</gene>